<protein>
    <submittedName>
        <fullName evidence="2">Uncharacterized protein</fullName>
    </submittedName>
</protein>
<sequence length="350" mass="38008">MDRVSSQETREKGANRNGLTDRSESARKRRDSEKSDDITPDEARKLLSAARENPDIMRRSADCISIIGRLCAAGYTEEAWSMIEEGPGQVRDSELVRFFKAAGLSPAEMISKVENLPYKGEAFNALRGYFSSLDPASTSALLADPSFKEFIRKLDESSPGVLGRAISASLTGRLAFSGSTAEKMAARDLAMRYHADGVLNDGQFVQILKADETGDSFDKWALVANALPNPGRGSDAATLRKDVIEGMVNADAPKALQQLAKVPGRQGFLDLLAGVKKWGNMDPSAAAQWFQTSRNGLNQTQRDSVAMAFYQLALDAGEPEGAEQWAGEISNAQLKQEAVKRLPKKASSEK</sequence>
<evidence type="ECO:0000313" key="3">
    <source>
        <dbReference type="Proteomes" id="UP000501812"/>
    </source>
</evidence>
<reference evidence="2 3" key="1">
    <citation type="submission" date="2020-04" db="EMBL/GenBank/DDBJ databases">
        <title>Luteolibacter sp. G-1-1-1 isolated from soil.</title>
        <authorList>
            <person name="Dahal R.H."/>
        </authorList>
    </citation>
    <scope>NUCLEOTIDE SEQUENCE [LARGE SCALE GENOMIC DNA]</scope>
    <source>
        <strain evidence="2 3">G-1-1-1</strain>
    </source>
</reference>
<evidence type="ECO:0000256" key="1">
    <source>
        <dbReference type="SAM" id="MobiDB-lite"/>
    </source>
</evidence>
<gene>
    <name evidence="2" type="ORF">HHL09_13740</name>
</gene>
<name>A0A858RK69_9BACT</name>
<keyword evidence="3" id="KW-1185">Reference proteome</keyword>
<dbReference type="EMBL" id="CP051774">
    <property type="protein sequence ID" value="QJE96799.1"/>
    <property type="molecule type" value="Genomic_DNA"/>
</dbReference>
<dbReference type="RefSeq" id="WP_169455199.1">
    <property type="nucleotide sequence ID" value="NZ_CP051774.1"/>
</dbReference>
<feature type="region of interest" description="Disordered" evidence="1">
    <location>
        <begin position="1"/>
        <end position="43"/>
    </location>
</feature>
<accession>A0A858RK69</accession>
<proteinExistence type="predicted"/>
<dbReference type="Proteomes" id="UP000501812">
    <property type="component" value="Chromosome"/>
</dbReference>
<evidence type="ECO:0000313" key="2">
    <source>
        <dbReference type="EMBL" id="QJE96799.1"/>
    </source>
</evidence>
<dbReference type="KEGG" id="luo:HHL09_13740"/>
<organism evidence="2 3">
    <name type="scientific">Luteolibacter luteus</name>
    <dbReference type="NCBI Taxonomy" id="2728835"/>
    <lineage>
        <taxon>Bacteria</taxon>
        <taxon>Pseudomonadati</taxon>
        <taxon>Verrucomicrobiota</taxon>
        <taxon>Verrucomicrobiia</taxon>
        <taxon>Verrucomicrobiales</taxon>
        <taxon>Verrucomicrobiaceae</taxon>
        <taxon>Luteolibacter</taxon>
    </lineage>
</organism>
<dbReference type="AlphaFoldDB" id="A0A858RK69"/>